<sequence length="113" mass="12015">IAALAAGTDTTPFMVVHAAFAVLLARLSGTTDIAIGAPVAGRGDAALDDVVGMFVNTVVLRTEVDAATGFAELLHRVRDRDLDAFAYADLPFERLVEVVDPPRSQARHPLFQV</sequence>
<feature type="non-terminal residue" evidence="2">
    <location>
        <position position="1"/>
    </location>
</feature>
<protein>
    <recommendedName>
        <fullName evidence="1">Condensation domain-containing protein</fullName>
    </recommendedName>
</protein>
<dbReference type="Pfam" id="PF00668">
    <property type="entry name" value="Condensation"/>
    <property type="match status" value="1"/>
</dbReference>
<dbReference type="Proteomes" id="UP000471166">
    <property type="component" value="Unassembled WGS sequence"/>
</dbReference>
<evidence type="ECO:0000313" key="3">
    <source>
        <dbReference type="Proteomes" id="UP000471166"/>
    </source>
</evidence>
<accession>A0A6P1D318</accession>
<dbReference type="PANTHER" id="PTHR45398:SF1">
    <property type="entry name" value="ENZYME, PUTATIVE (JCVI)-RELATED"/>
    <property type="match status" value="1"/>
</dbReference>
<dbReference type="EMBL" id="JAAGVB010000315">
    <property type="protein sequence ID" value="NEW37025.1"/>
    <property type="molecule type" value="Genomic_DNA"/>
</dbReference>
<feature type="domain" description="Condensation" evidence="1">
    <location>
        <begin position="3"/>
        <end position="113"/>
    </location>
</feature>
<proteinExistence type="predicted"/>
<gene>
    <name evidence="2" type="ORF">GV791_31405</name>
</gene>
<dbReference type="PANTHER" id="PTHR45398">
    <property type="match status" value="1"/>
</dbReference>
<comment type="caution">
    <text evidence="2">The sequence shown here is derived from an EMBL/GenBank/DDBJ whole genome shotgun (WGS) entry which is preliminary data.</text>
</comment>
<dbReference type="Gene3D" id="3.30.559.30">
    <property type="entry name" value="Nonribosomal peptide synthetase, condensation domain"/>
    <property type="match status" value="1"/>
</dbReference>
<name>A0A6P1D318_9NOCA</name>
<reference evidence="2 3" key="1">
    <citation type="submission" date="2020-01" db="EMBL/GenBank/DDBJ databases">
        <title>Genetics and antimicrobial susceptibilities of Nocardia species isolated from the soil; a comparison with species isolated from humans.</title>
        <authorList>
            <person name="Carrasco G."/>
            <person name="Monzon S."/>
            <person name="Sansegundo M."/>
            <person name="Garcia E."/>
            <person name="Garrido N."/>
            <person name="Medina M.J."/>
            <person name="Villalon P."/>
            <person name="Ramirez-Arocha A.C."/>
            <person name="Jimenez P."/>
            <person name="Cuesta I."/>
            <person name="Valdezate S."/>
        </authorList>
    </citation>
    <scope>NUCLEOTIDE SEQUENCE [LARGE SCALE GENOMIC DNA]</scope>
    <source>
        <strain evidence="2 3">CNM20110626</strain>
    </source>
</reference>
<dbReference type="SUPFAM" id="SSF52777">
    <property type="entry name" value="CoA-dependent acyltransferases"/>
    <property type="match status" value="1"/>
</dbReference>
<dbReference type="InterPro" id="IPR001242">
    <property type="entry name" value="Condensation_dom"/>
</dbReference>
<dbReference type="AlphaFoldDB" id="A0A6P1D318"/>
<feature type="non-terminal residue" evidence="2">
    <location>
        <position position="113"/>
    </location>
</feature>
<organism evidence="2 3">
    <name type="scientific">Nocardia cyriacigeorgica</name>
    <dbReference type="NCBI Taxonomy" id="135487"/>
    <lineage>
        <taxon>Bacteria</taxon>
        <taxon>Bacillati</taxon>
        <taxon>Actinomycetota</taxon>
        <taxon>Actinomycetes</taxon>
        <taxon>Mycobacteriales</taxon>
        <taxon>Nocardiaceae</taxon>
        <taxon>Nocardia</taxon>
    </lineage>
</organism>
<dbReference type="RefSeq" id="WP_163848609.1">
    <property type="nucleotide sequence ID" value="NZ_JAAGVB010000315.1"/>
</dbReference>
<evidence type="ECO:0000259" key="1">
    <source>
        <dbReference type="Pfam" id="PF00668"/>
    </source>
</evidence>
<evidence type="ECO:0000313" key="2">
    <source>
        <dbReference type="EMBL" id="NEW37025.1"/>
    </source>
</evidence>
<dbReference type="GO" id="GO:0003824">
    <property type="term" value="F:catalytic activity"/>
    <property type="evidence" value="ECO:0007669"/>
    <property type="project" value="InterPro"/>
</dbReference>